<keyword evidence="3" id="KW-1185">Reference proteome</keyword>
<dbReference type="RefSeq" id="WP_200387849.1">
    <property type="nucleotide sequence ID" value="NZ_NRSD01000009.1"/>
</dbReference>
<protein>
    <recommendedName>
        <fullName evidence="4">DUF4381 domain-containing protein</fullName>
    </recommendedName>
</protein>
<evidence type="ECO:0000313" key="3">
    <source>
        <dbReference type="Proteomes" id="UP001138802"/>
    </source>
</evidence>
<keyword evidence="1" id="KW-0472">Membrane</keyword>
<dbReference type="EMBL" id="NRSD01000009">
    <property type="protein sequence ID" value="MBK1645041.1"/>
    <property type="molecule type" value="Genomic_DNA"/>
</dbReference>
<organism evidence="2 3">
    <name type="scientific">Thiocapsa imhoffii</name>
    <dbReference type="NCBI Taxonomy" id="382777"/>
    <lineage>
        <taxon>Bacteria</taxon>
        <taxon>Pseudomonadati</taxon>
        <taxon>Pseudomonadota</taxon>
        <taxon>Gammaproteobacteria</taxon>
        <taxon>Chromatiales</taxon>
        <taxon>Chromatiaceae</taxon>
        <taxon>Thiocapsa</taxon>
    </lineage>
</organism>
<reference evidence="2 3" key="1">
    <citation type="journal article" date="2020" name="Microorganisms">
        <title>Osmotic Adaptation and Compatible Solute Biosynthesis of Phototrophic Bacteria as Revealed from Genome Analyses.</title>
        <authorList>
            <person name="Imhoff J.F."/>
            <person name="Rahn T."/>
            <person name="Kunzel S."/>
            <person name="Keller A."/>
            <person name="Neulinger S.C."/>
        </authorList>
    </citation>
    <scope>NUCLEOTIDE SEQUENCE [LARGE SCALE GENOMIC DNA]</scope>
    <source>
        <strain evidence="2 3">DSM 21303</strain>
    </source>
</reference>
<sequence>METLSPSLQQTALLRDIHEIPPLPWWPLAPGWWLVALALIAAGLLLWRWRAPLSVRIPLPGLTLGTWRWEAAAALRDLRRRVARRQDPRALLGEFSELLRRIAMARLGREACAGLQGEAWLAWLTQHDPRGFSWSERARVLILGPYAPPEHQPEAGTAQDLLHLIDAALAWVTVADARGRWWRWRPWNGSPRAPGRSARPGPIR</sequence>
<evidence type="ECO:0008006" key="4">
    <source>
        <dbReference type="Google" id="ProtNLM"/>
    </source>
</evidence>
<keyword evidence="1" id="KW-0812">Transmembrane</keyword>
<evidence type="ECO:0000256" key="1">
    <source>
        <dbReference type="SAM" id="Phobius"/>
    </source>
</evidence>
<keyword evidence="1" id="KW-1133">Transmembrane helix</keyword>
<dbReference type="Proteomes" id="UP001138802">
    <property type="component" value="Unassembled WGS sequence"/>
</dbReference>
<accession>A0A9X0WIC0</accession>
<gene>
    <name evidence="2" type="ORF">CKO25_10330</name>
</gene>
<evidence type="ECO:0000313" key="2">
    <source>
        <dbReference type="EMBL" id="MBK1645041.1"/>
    </source>
</evidence>
<feature type="transmembrane region" description="Helical" evidence="1">
    <location>
        <begin position="31"/>
        <end position="49"/>
    </location>
</feature>
<proteinExistence type="predicted"/>
<dbReference type="Pfam" id="PF14316">
    <property type="entry name" value="DUF4381"/>
    <property type="match status" value="1"/>
</dbReference>
<comment type="caution">
    <text evidence="2">The sequence shown here is derived from an EMBL/GenBank/DDBJ whole genome shotgun (WGS) entry which is preliminary data.</text>
</comment>
<dbReference type="InterPro" id="IPR025489">
    <property type="entry name" value="DUF4381"/>
</dbReference>
<dbReference type="AlphaFoldDB" id="A0A9X0WIC0"/>
<name>A0A9X0WIC0_9GAMM</name>